<organism evidence="1 2">
    <name type="scientific">Citrobacter phage Margaery</name>
    <dbReference type="NCBI Taxonomy" id="1701810"/>
    <lineage>
        <taxon>Viruses</taxon>
        <taxon>Duplodnaviria</taxon>
        <taxon>Heunggongvirae</taxon>
        <taxon>Uroviricota</taxon>
        <taxon>Caudoviricetes</taxon>
        <taxon>Pantevenvirales</taxon>
        <taxon>Straboviridae</taxon>
        <taxon>Pseudotevenvirus</taxon>
        <taxon>Pseudotevenvirus margaery</taxon>
    </lineage>
</organism>
<reference evidence="1 2" key="1">
    <citation type="submission" date="2015-08" db="EMBL/GenBank/DDBJ databases">
        <title>The Complete Genome of Citrobacter freundii Myophage Margaery.</title>
        <authorList>
            <person name="Yi D."/>
            <person name="Cadungog J.N."/>
            <person name="Cahill J.L."/>
            <person name="Rasche E.S."/>
            <person name="Everett G.F.K."/>
        </authorList>
    </citation>
    <scope>NUCLEOTIDE SEQUENCE [LARGE SCALE GENOMIC DNA]</scope>
</reference>
<proteinExistence type="predicted"/>
<evidence type="ECO:0000313" key="1">
    <source>
        <dbReference type="EMBL" id="ALF01782.1"/>
    </source>
</evidence>
<dbReference type="RefSeq" id="YP_009194908.1">
    <property type="nucleotide sequence ID" value="NC_028755.1"/>
</dbReference>
<name>A0A0M4S549_9CAUD</name>
<dbReference type="GeneID" id="26647278"/>
<protein>
    <submittedName>
        <fullName evidence="1">Uncharacterized protein</fullName>
    </submittedName>
</protein>
<sequence>MGYYIRFPHGYISSSVFEMIETHKQKIKNVSVSTDDGGGFDYISAHFESESKGLTDYFLRKLGAKLIDKNNKVYEVIR</sequence>
<dbReference type="KEGG" id="vg:26647278"/>
<accession>A0A0M4S549</accession>
<dbReference type="EMBL" id="KT381880">
    <property type="protein sequence ID" value="ALF01782.1"/>
    <property type="molecule type" value="Genomic_DNA"/>
</dbReference>
<dbReference type="Proteomes" id="UP000201970">
    <property type="component" value="Segment"/>
</dbReference>
<gene>
    <name evidence="1" type="ORF">CPT_Margaery93</name>
</gene>
<keyword evidence="2" id="KW-1185">Reference proteome</keyword>
<evidence type="ECO:0000313" key="2">
    <source>
        <dbReference type="Proteomes" id="UP000201970"/>
    </source>
</evidence>